<keyword evidence="7" id="KW-0449">Lipoprotein</keyword>
<dbReference type="Proteomes" id="UP000696485">
    <property type="component" value="Unassembled WGS sequence"/>
</dbReference>
<keyword evidence="8" id="KW-0636">Prenylation</keyword>
<proteinExistence type="inferred from homology"/>
<reference evidence="11" key="1">
    <citation type="journal article" date="2020" name="Fungal Divers.">
        <title>Resolving the Mortierellaceae phylogeny through synthesis of multi-gene phylogenetics and phylogenomics.</title>
        <authorList>
            <person name="Vandepol N."/>
            <person name="Liber J."/>
            <person name="Desiro A."/>
            <person name="Na H."/>
            <person name="Kennedy M."/>
            <person name="Barry K."/>
            <person name="Grigoriev I.V."/>
            <person name="Miller A.N."/>
            <person name="O'Donnell K."/>
            <person name="Stajich J.E."/>
            <person name="Bonito G."/>
        </authorList>
    </citation>
    <scope>NUCLEOTIDE SEQUENCE</scope>
    <source>
        <strain evidence="11">NVP1</strain>
    </source>
</reference>
<keyword evidence="6" id="KW-1015">Disulfide bond</keyword>
<evidence type="ECO:0000256" key="1">
    <source>
        <dbReference type="ARBA" id="ARBA00009580"/>
    </source>
</evidence>
<dbReference type="PROSITE" id="PS50056">
    <property type="entry name" value="TYR_PHOSPHATASE_2"/>
    <property type="match status" value="1"/>
</dbReference>
<comment type="catalytic activity">
    <reaction evidence="9">
        <text>O-phospho-L-tyrosyl-[protein] + H2O = L-tyrosyl-[protein] + phosphate</text>
        <dbReference type="Rhea" id="RHEA:10684"/>
        <dbReference type="Rhea" id="RHEA-COMP:10136"/>
        <dbReference type="Rhea" id="RHEA-COMP:20101"/>
        <dbReference type="ChEBI" id="CHEBI:15377"/>
        <dbReference type="ChEBI" id="CHEBI:43474"/>
        <dbReference type="ChEBI" id="CHEBI:46858"/>
        <dbReference type="ChEBI" id="CHEBI:61978"/>
        <dbReference type="EC" id="3.1.3.48"/>
    </reaction>
</comment>
<dbReference type="EMBL" id="JAAAUY010001543">
    <property type="protein sequence ID" value="KAF9322473.1"/>
    <property type="molecule type" value="Genomic_DNA"/>
</dbReference>
<dbReference type="SUPFAM" id="SSF52799">
    <property type="entry name" value="(Phosphotyrosine protein) phosphatases II"/>
    <property type="match status" value="1"/>
</dbReference>
<dbReference type="FunFam" id="3.90.190.10:FF:000086">
    <property type="entry name" value="Protein tyrosine phosphatase-like protein"/>
    <property type="match status" value="1"/>
</dbReference>
<dbReference type="GO" id="GO:0005737">
    <property type="term" value="C:cytoplasm"/>
    <property type="evidence" value="ECO:0007669"/>
    <property type="project" value="UniProtKB-ARBA"/>
</dbReference>
<evidence type="ECO:0000256" key="5">
    <source>
        <dbReference type="ARBA" id="ARBA00022912"/>
    </source>
</evidence>
<gene>
    <name evidence="11" type="primary">PTP4A1_2</name>
    <name evidence="11" type="ORF">BG006_002362</name>
</gene>
<dbReference type="InterPro" id="IPR050561">
    <property type="entry name" value="PTP"/>
</dbReference>
<evidence type="ECO:0000313" key="11">
    <source>
        <dbReference type="EMBL" id="KAF9322473.1"/>
    </source>
</evidence>
<dbReference type="EC" id="3.1.3.48" evidence="2"/>
<keyword evidence="12" id="KW-1185">Reference proteome</keyword>
<dbReference type="CDD" id="cd14500">
    <property type="entry name" value="PTP-IVa"/>
    <property type="match status" value="1"/>
</dbReference>
<evidence type="ECO:0000256" key="4">
    <source>
        <dbReference type="ARBA" id="ARBA00022801"/>
    </source>
</evidence>
<dbReference type="Gene3D" id="3.90.190.10">
    <property type="entry name" value="Protein tyrosine phosphatase superfamily"/>
    <property type="match status" value="1"/>
</dbReference>
<dbReference type="InterPro" id="IPR029021">
    <property type="entry name" value="Prot-tyrosine_phosphatase-like"/>
</dbReference>
<evidence type="ECO:0000256" key="2">
    <source>
        <dbReference type="ARBA" id="ARBA00013064"/>
    </source>
</evidence>
<evidence type="ECO:0000256" key="9">
    <source>
        <dbReference type="ARBA" id="ARBA00051722"/>
    </source>
</evidence>
<evidence type="ECO:0000256" key="3">
    <source>
        <dbReference type="ARBA" id="ARBA00022481"/>
    </source>
</evidence>
<sequence>MVQTLISSTTPRIHGSEPRLLNRPALIEYKHMRFLVSDAPSDSNLPLYAAEFERHNVKDVVRVCDPTYGTGLLNQRGIQDWPFNDGEGPPTNITSDWLRLVGLRFGTDPEQIPEGAIAVHCVAGLGRAPLLVAIALIEAGMAPEESVEYVRAKRRGALNAKQVKYVREYRRKSRKRPYCCIL</sequence>
<protein>
    <recommendedName>
        <fullName evidence="2">protein-tyrosine-phosphatase</fullName>
        <ecNumber evidence="2">3.1.3.48</ecNumber>
    </recommendedName>
</protein>
<comment type="similarity">
    <text evidence="1">Belongs to the protein-tyrosine phosphatase family.</text>
</comment>
<feature type="domain" description="Tyrosine specific protein phosphatases" evidence="10">
    <location>
        <begin position="95"/>
        <end position="165"/>
    </location>
</feature>
<dbReference type="InterPro" id="IPR000387">
    <property type="entry name" value="Tyr_Pase_dom"/>
</dbReference>
<evidence type="ECO:0000313" key="12">
    <source>
        <dbReference type="Proteomes" id="UP000696485"/>
    </source>
</evidence>
<keyword evidence="5" id="KW-0904">Protein phosphatase</keyword>
<evidence type="ECO:0000256" key="8">
    <source>
        <dbReference type="ARBA" id="ARBA00023289"/>
    </source>
</evidence>
<comment type="caution">
    <text evidence="11">The sequence shown here is derived from an EMBL/GenBank/DDBJ whole genome shotgun (WGS) entry which is preliminary data.</text>
</comment>
<name>A0A9P5VGT7_9FUNG</name>
<dbReference type="PANTHER" id="PTHR23339">
    <property type="entry name" value="TYROSINE SPECIFIC PROTEIN PHOSPHATASE AND DUAL SPECIFICITY PROTEIN PHOSPHATASE"/>
    <property type="match status" value="1"/>
</dbReference>
<evidence type="ECO:0000256" key="6">
    <source>
        <dbReference type="ARBA" id="ARBA00023157"/>
    </source>
</evidence>
<evidence type="ECO:0000259" key="10">
    <source>
        <dbReference type="PROSITE" id="PS50056"/>
    </source>
</evidence>
<evidence type="ECO:0000256" key="7">
    <source>
        <dbReference type="ARBA" id="ARBA00023288"/>
    </source>
</evidence>
<keyword evidence="4" id="KW-0378">Hydrolase</keyword>
<keyword evidence="3" id="KW-0488">Methylation</keyword>
<accession>A0A9P5VGT7</accession>
<dbReference type="AlphaFoldDB" id="A0A9P5VGT7"/>
<organism evidence="11 12">
    <name type="scientific">Podila minutissima</name>
    <dbReference type="NCBI Taxonomy" id="64525"/>
    <lineage>
        <taxon>Eukaryota</taxon>
        <taxon>Fungi</taxon>
        <taxon>Fungi incertae sedis</taxon>
        <taxon>Mucoromycota</taxon>
        <taxon>Mortierellomycotina</taxon>
        <taxon>Mortierellomycetes</taxon>
        <taxon>Mortierellales</taxon>
        <taxon>Mortierellaceae</taxon>
        <taxon>Podila</taxon>
    </lineage>
</organism>
<dbReference type="GO" id="GO:0004725">
    <property type="term" value="F:protein tyrosine phosphatase activity"/>
    <property type="evidence" value="ECO:0007669"/>
    <property type="project" value="UniProtKB-EC"/>
</dbReference>